<feature type="domain" description="F-box associated beta-propeller type 1" evidence="1">
    <location>
        <begin position="1"/>
        <end position="102"/>
    </location>
</feature>
<organism evidence="2 3">
    <name type="scientific">Lithocarpus litseifolius</name>
    <dbReference type="NCBI Taxonomy" id="425828"/>
    <lineage>
        <taxon>Eukaryota</taxon>
        <taxon>Viridiplantae</taxon>
        <taxon>Streptophyta</taxon>
        <taxon>Embryophyta</taxon>
        <taxon>Tracheophyta</taxon>
        <taxon>Spermatophyta</taxon>
        <taxon>Magnoliopsida</taxon>
        <taxon>eudicotyledons</taxon>
        <taxon>Gunneridae</taxon>
        <taxon>Pentapetalae</taxon>
        <taxon>rosids</taxon>
        <taxon>fabids</taxon>
        <taxon>Fagales</taxon>
        <taxon>Fagaceae</taxon>
        <taxon>Lithocarpus</taxon>
    </lineage>
</organism>
<dbReference type="Pfam" id="PF07734">
    <property type="entry name" value="FBA_1"/>
    <property type="match status" value="1"/>
</dbReference>
<dbReference type="AlphaFoldDB" id="A0AAW2DBF7"/>
<sequence length="152" mass="17485">MHWSVYCREFEDKQSILSFDLNNEKFRKIALPGVSADRLREQSLAVFEENLAYFTFSYPNLILSIWVIGEYGIEESWNELFVIQTKYSIESFGCTMHGELLVGSLVKGSYVVVSLDPETCRVKNSGVFVTQYSVFITQYSVFITQLQDVLFG</sequence>
<dbReference type="Proteomes" id="UP001459277">
    <property type="component" value="Unassembled WGS sequence"/>
</dbReference>
<accession>A0AAW2DBF7</accession>
<evidence type="ECO:0000313" key="2">
    <source>
        <dbReference type="EMBL" id="KAL0007721.1"/>
    </source>
</evidence>
<dbReference type="EMBL" id="JAZDWU010000003">
    <property type="protein sequence ID" value="KAL0007721.1"/>
    <property type="molecule type" value="Genomic_DNA"/>
</dbReference>
<keyword evidence="3" id="KW-1185">Reference proteome</keyword>
<comment type="caution">
    <text evidence="2">The sequence shown here is derived from an EMBL/GenBank/DDBJ whole genome shotgun (WGS) entry which is preliminary data.</text>
</comment>
<dbReference type="InterPro" id="IPR006527">
    <property type="entry name" value="F-box-assoc_dom_typ1"/>
</dbReference>
<evidence type="ECO:0000313" key="3">
    <source>
        <dbReference type="Proteomes" id="UP001459277"/>
    </source>
</evidence>
<proteinExistence type="predicted"/>
<reference evidence="2 3" key="1">
    <citation type="submission" date="2024-01" db="EMBL/GenBank/DDBJ databases">
        <title>A telomere-to-telomere, gap-free genome of sweet tea (Lithocarpus litseifolius).</title>
        <authorList>
            <person name="Zhou J."/>
        </authorList>
    </citation>
    <scope>NUCLEOTIDE SEQUENCE [LARGE SCALE GENOMIC DNA]</scope>
    <source>
        <strain evidence="2">Zhou-2022a</strain>
        <tissue evidence="2">Leaf</tissue>
    </source>
</reference>
<gene>
    <name evidence="2" type="ORF">SO802_009223</name>
</gene>
<name>A0AAW2DBF7_9ROSI</name>
<evidence type="ECO:0000259" key="1">
    <source>
        <dbReference type="Pfam" id="PF07734"/>
    </source>
</evidence>
<protein>
    <recommendedName>
        <fullName evidence="1">F-box associated beta-propeller type 1 domain-containing protein</fullName>
    </recommendedName>
</protein>